<evidence type="ECO:0000313" key="8">
    <source>
        <dbReference type="Proteomes" id="UP001154078"/>
    </source>
</evidence>
<dbReference type="Proteomes" id="UP001154078">
    <property type="component" value="Chromosome 1"/>
</dbReference>
<dbReference type="OrthoDB" id="9983138at2759"/>
<evidence type="ECO:0000256" key="6">
    <source>
        <dbReference type="SAM" id="MobiDB-lite"/>
    </source>
</evidence>
<evidence type="ECO:0000256" key="1">
    <source>
        <dbReference type="ARBA" id="ARBA00004123"/>
    </source>
</evidence>
<proteinExistence type="inferred from homology"/>
<dbReference type="AlphaFoldDB" id="A0A9P0FB36"/>
<evidence type="ECO:0000256" key="5">
    <source>
        <dbReference type="ARBA" id="ARBA00023242"/>
    </source>
</evidence>
<dbReference type="GO" id="GO:0005634">
    <property type="term" value="C:nucleus"/>
    <property type="evidence" value="ECO:0007669"/>
    <property type="project" value="UniProtKB-SubCell"/>
</dbReference>
<gene>
    <name evidence="7" type="ORF">MELIAE_LOCUS588</name>
</gene>
<feature type="region of interest" description="Disordered" evidence="6">
    <location>
        <begin position="1"/>
        <end position="48"/>
    </location>
</feature>
<keyword evidence="4" id="KW-0963">Cytoplasm</keyword>
<name>A0A9P0FB36_BRAAE</name>
<feature type="compositionally biased region" description="Basic and acidic residues" evidence="6">
    <location>
        <begin position="25"/>
        <end position="36"/>
    </location>
</feature>
<comment type="similarity">
    <text evidence="3">Belongs to the MCRIP family.</text>
</comment>
<accession>A0A9P0FB36</accession>
<sequence>MYNVKGPSKIVAKTTRRGPPQNIDNFRDHNKNKIMDSEQPNNGNVSKPIFHKKYSTNNSQHEVITPHHEEIIKYINESWNSVYSELETSHAERSGNNNNHIVTYFQEEPSSSLQDFKPFDLESWWGKRLYAYITSSIPAKN</sequence>
<evidence type="ECO:0000256" key="4">
    <source>
        <dbReference type="ARBA" id="ARBA00022490"/>
    </source>
</evidence>
<comment type="subcellular location">
    <subcellularLocation>
        <location evidence="2">Cytoplasm</location>
        <location evidence="2">Stress granule</location>
    </subcellularLocation>
    <subcellularLocation>
        <location evidence="1">Nucleus</location>
    </subcellularLocation>
</comment>
<evidence type="ECO:0000313" key="7">
    <source>
        <dbReference type="EMBL" id="CAH0546416.1"/>
    </source>
</evidence>
<evidence type="ECO:0000256" key="3">
    <source>
        <dbReference type="ARBA" id="ARBA00010821"/>
    </source>
</evidence>
<keyword evidence="8" id="KW-1185">Reference proteome</keyword>
<organism evidence="7 8">
    <name type="scientific">Brassicogethes aeneus</name>
    <name type="common">Rape pollen beetle</name>
    <name type="synonym">Meligethes aeneus</name>
    <dbReference type="NCBI Taxonomy" id="1431903"/>
    <lineage>
        <taxon>Eukaryota</taxon>
        <taxon>Metazoa</taxon>
        <taxon>Ecdysozoa</taxon>
        <taxon>Arthropoda</taxon>
        <taxon>Hexapoda</taxon>
        <taxon>Insecta</taxon>
        <taxon>Pterygota</taxon>
        <taxon>Neoptera</taxon>
        <taxon>Endopterygota</taxon>
        <taxon>Coleoptera</taxon>
        <taxon>Polyphaga</taxon>
        <taxon>Cucujiformia</taxon>
        <taxon>Nitidulidae</taxon>
        <taxon>Meligethinae</taxon>
        <taxon>Brassicogethes</taxon>
    </lineage>
</organism>
<dbReference type="EMBL" id="OV121132">
    <property type="protein sequence ID" value="CAH0546416.1"/>
    <property type="molecule type" value="Genomic_DNA"/>
</dbReference>
<dbReference type="Pfam" id="PF14799">
    <property type="entry name" value="FAM195"/>
    <property type="match status" value="1"/>
</dbReference>
<protein>
    <submittedName>
        <fullName evidence="7">Uncharacterized protein</fullName>
    </submittedName>
</protein>
<dbReference type="InterPro" id="IPR029428">
    <property type="entry name" value="MCRIP"/>
</dbReference>
<keyword evidence="5" id="KW-0539">Nucleus</keyword>
<dbReference type="GO" id="GO:0010494">
    <property type="term" value="C:cytoplasmic stress granule"/>
    <property type="evidence" value="ECO:0007669"/>
    <property type="project" value="UniProtKB-SubCell"/>
</dbReference>
<reference evidence="7" key="1">
    <citation type="submission" date="2021-12" db="EMBL/GenBank/DDBJ databases">
        <authorList>
            <person name="King R."/>
        </authorList>
    </citation>
    <scope>NUCLEOTIDE SEQUENCE</scope>
</reference>
<evidence type="ECO:0000256" key="2">
    <source>
        <dbReference type="ARBA" id="ARBA00004210"/>
    </source>
</evidence>